<dbReference type="Gene3D" id="3.40.50.1000">
    <property type="entry name" value="HAD superfamily/HAD-like"/>
    <property type="match status" value="1"/>
</dbReference>
<protein>
    <recommendedName>
        <fullName evidence="3">Beta-phosphoglucomutase, HAD superfamily</fullName>
    </recommendedName>
</protein>
<accession>A0A1G7R6Z5</accession>
<dbReference type="STRING" id="89065.SAMN05216605_10156"/>
<evidence type="ECO:0000313" key="1">
    <source>
        <dbReference type="EMBL" id="SDG06518.1"/>
    </source>
</evidence>
<dbReference type="InterPro" id="IPR023214">
    <property type="entry name" value="HAD_sf"/>
</dbReference>
<dbReference type="EMBL" id="FNCO01000001">
    <property type="protein sequence ID" value="SDG06518.1"/>
    <property type="molecule type" value="Genomic_DNA"/>
</dbReference>
<evidence type="ECO:0000313" key="2">
    <source>
        <dbReference type="Proteomes" id="UP000182894"/>
    </source>
</evidence>
<evidence type="ECO:0008006" key="3">
    <source>
        <dbReference type="Google" id="ProtNLM"/>
    </source>
</evidence>
<keyword evidence="2" id="KW-1185">Reference proteome</keyword>
<dbReference type="RefSeq" id="WP_074749416.1">
    <property type="nucleotide sequence ID" value="NZ_FNCO01000001.1"/>
</dbReference>
<dbReference type="AlphaFoldDB" id="A0A1G7R6Z5"/>
<reference evidence="2" key="1">
    <citation type="submission" date="2016-10" db="EMBL/GenBank/DDBJ databases">
        <authorList>
            <person name="Varghese N."/>
            <person name="Submissions S."/>
        </authorList>
    </citation>
    <scope>NUCLEOTIDE SEQUENCE [LARGE SCALE GENOMIC DNA]</scope>
    <source>
        <strain evidence="2">ATCC 700689</strain>
    </source>
</reference>
<name>A0A1G7R6Z5_9PSED</name>
<gene>
    <name evidence="1" type="ORF">SAMN05216605_10156</name>
</gene>
<dbReference type="InterPro" id="IPR036412">
    <property type="entry name" value="HAD-like_sf"/>
</dbReference>
<dbReference type="Proteomes" id="UP000182894">
    <property type="component" value="Unassembled WGS sequence"/>
</dbReference>
<dbReference type="OrthoDB" id="6982008at2"/>
<dbReference type="SUPFAM" id="SSF56784">
    <property type="entry name" value="HAD-like"/>
    <property type="match status" value="1"/>
</dbReference>
<organism evidence="1 2">
    <name type="scientific">Pseudomonas abietaniphila</name>
    <dbReference type="NCBI Taxonomy" id="89065"/>
    <lineage>
        <taxon>Bacteria</taxon>
        <taxon>Pseudomonadati</taxon>
        <taxon>Pseudomonadota</taxon>
        <taxon>Gammaproteobacteria</taxon>
        <taxon>Pseudomonadales</taxon>
        <taxon>Pseudomonadaceae</taxon>
        <taxon>Pseudomonas</taxon>
    </lineage>
</organism>
<sequence length="211" mass="22357">MLAPVAVPAPSFTAVLFGLSGCLVDFGAQARTLRSSDGLSFHSQDASPFATPTPGALAALKSLKQQQIPCAWIDEYPASIAEQLAAPLEGLIHSTPRPNNHWPAPDACWQALMRLNAGQLDGCVLVSGDPRLLMAGLNAGLWTVGLASCGPLCGLSPAQWEALSDLDRERRRGRATLELYAAGAHSVIDHLGELESCLADITLRRLKAEKP</sequence>
<proteinExistence type="predicted"/>